<keyword evidence="5" id="KW-1185">Reference proteome</keyword>
<evidence type="ECO:0000313" key="2">
    <source>
        <dbReference type="EMBL" id="RXG30376.1"/>
    </source>
</evidence>
<protein>
    <submittedName>
        <fullName evidence="3">Diamine N-acetyltransferase</fullName>
    </submittedName>
</protein>
<dbReference type="EMBL" id="QOVN01000002">
    <property type="protein sequence ID" value="RXG30376.1"/>
    <property type="molecule type" value="Genomic_DNA"/>
</dbReference>
<reference evidence="2 5" key="3">
    <citation type="submission" date="2018-07" db="EMBL/GenBank/DDBJ databases">
        <title>Leeuwenhoekiella genomics.</title>
        <authorList>
            <person name="Tahon G."/>
            <person name="Willems A."/>
        </authorList>
    </citation>
    <scope>NUCLEOTIDE SEQUENCE [LARGE SCALE GENOMIC DNA]</scope>
    <source>
        <strain evidence="2 5">LMG 24856</strain>
    </source>
</reference>
<feature type="domain" description="N-acetyltransferase" evidence="1">
    <location>
        <begin position="11"/>
        <end position="177"/>
    </location>
</feature>
<reference evidence="4" key="1">
    <citation type="submission" date="2016-11" db="EMBL/GenBank/DDBJ databases">
        <authorList>
            <person name="Varghese N."/>
            <person name="Submissions S."/>
        </authorList>
    </citation>
    <scope>NUCLEOTIDE SEQUENCE [LARGE SCALE GENOMIC DNA]</scope>
    <source>
        <strain evidence="4">DSM 19859</strain>
    </source>
</reference>
<proteinExistence type="predicted"/>
<dbReference type="Pfam" id="PF13302">
    <property type="entry name" value="Acetyltransf_3"/>
    <property type="match status" value="1"/>
</dbReference>
<organism evidence="3 4">
    <name type="scientific">Leeuwenhoekiella palythoae</name>
    <dbReference type="NCBI Taxonomy" id="573501"/>
    <lineage>
        <taxon>Bacteria</taxon>
        <taxon>Pseudomonadati</taxon>
        <taxon>Bacteroidota</taxon>
        <taxon>Flavobacteriia</taxon>
        <taxon>Flavobacteriales</taxon>
        <taxon>Flavobacteriaceae</taxon>
        <taxon>Leeuwenhoekiella</taxon>
    </lineage>
</organism>
<evidence type="ECO:0000313" key="5">
    <source>
        <dbReference type="Proteomes" id="UP000290037"/>
    </source>
</evidence>
<dbReference type="InterPro" id="IPR000182">
    <property type="entry name" value="GNAT_dom"/>
</dbReference>
<accession>A0A1M5XZW2</accession>
<dbReference type="AlphaFoldDB" id="A0A1M5XZW2"/>
<dbReference type="RefSeq" id="WP_072982409.1">
    <property type="nucleotide sequence ID" value="NZ_FQXT01000003.1"/>
</dbReference>
<name>A0A1M5XZW2_9FLAO</name>
<dbReference type="Gene3D" id="3.40.630.30">
    <property type="match status" value="1"/>
</dbReference>
<evidence type="ECO:0000259" key="1">
    <source>
        <dbReference type="PROSITE" id="PS51186"/>
    </source>
</evidence>
<evidence type="ECO:0000313" key="3">
    <source>
        <dbReference type="EMBL" id="SHI05351.1"/>
    </source>
</evidence>
<dbReference type="Proteomes" id="UP000290037">
    <property type="component" value="Unassembled WGS sequence"/>
</dbReference>
<keyword evidence="3" id="KW-0808">Transferase</keyword>
<gene>
    <name evidence="2" type="ORF">DSM01_1126</name>
    <name evidence="3" type="ORF">SAMN04487999_1831</name>
</gene>
<dbReference type="PROSITE" id="PS51186">
    <property type="entry name" value="GNAT"/>
    <property type="match status" value="1"/>
</dbReference>
<dbReference type="PANTHER" id="PTHR43415:SF3">
    <property type="entry name" value="GNAT-FAMILY ACETYLTRANSFERASE"/>
    <property type="match status" value="1"/>
</dbReference>
<evidence type="ECO:0000313" key="4">
    <source>
        <dbReference type="Proteomes" id="UP000184240"/>
    </source>
</evidence>
<dbReference type="STRING" id="573501.SAMN04487999_1831"/>
<dbReference type="OrthoDB" id="893030at2"/>
<dbReference type="GO" id="GO:0016747">
    <property type="term" value="F:acyltransferase activity, transferring groups other than amino-acyl groups"/>
    <property type="evidence" value="ECO:0007669"/>
    <property type="project" value="InterPro"/>
</dbReference>
<dbReference type="InterPro" id="IPR016181">
    <property type="entry name" value="Acyl_CoA_acyltransferase"/>
</dbReference>
<dbReference type="SUPFAM" id="SSF55729">
    <property type="entry name" value="Acyl-CoA N-acyltransferases (Nat)"/>
    <property type="match status" value="1"/>
</dbReference>
<reference evidence="3" key="2">
    <citation type="submission" date="2016-11" db="EMBL/GenBank/DDBJ databases">
        <authorList>
            <person name="Jaros S."/>
            <person name="Januszkiewicz K."/>
            <person name="Wedrychowicz H."/>
        </authorList>
    </citation>
    <scope>NUCLEOTIDE SEQUENCE [LARGE SCALE GENOMIC DNA]</scope>
    <source>
        <strain evidence="3">DSM 19859</strain>
    </source>
</reference>
<dbReference type="EMBL" id="FQXT01000003">
    <property type="protein sequence ID" value="SHI05351.1"/>
    <property type="molecule type" value="Genomic_DNA"/>
</dbReference>
<dbReference type="Proteomes" id="UP000184240">
    <property type="component" value="Unassembled WGS sequence"/>
</dbReference>
<sequence length="180" mass="20888">MDGLTLKGELVYLRALEPEDLDLIFKIENDEDLWELSTTLTPFSKFLLKHYLKNAHKDIYEAKQLRLVVCKAANDEALGMIDLFDFDPRNHRAGLGILIFSKVERGRGYGAEALKLITKYAFKRLELHQLYANILEENAPSIKLFEKQGFERVGLKKDWTRVGGSFKNEYLYQLIHNDVH</sequence>
<dbReference type="PANTHER" id="PTHR43415">
    <property type="entry name" value="SPERMIDINE N(1)-ACETYLTRANSFERASE"/>
    <property type="match status" value="1"/>
</dbReference>